<dbReference type="Proteomes" id="UP001178461">
    <property type="component" value="Chromosome 12"/>
</dbReference>
<evidence type="ECO:0000259" key="2">
    <source>
        <dbReference type="Pfam" id="PF21047"/>
    </source>
</evidence>
<dbReference type="InterPro" id="IPR016024">
    <property type="entry name" value="ARM-type_fold"/>
</dbReference>
<dbReference type="EMBL" id="OX395137">
    <property type="protein sequence ID" value="CAI5788131.1"/>
    <property type="molecule type" value="Genomic_DNA"/>
</dbReference>
<gene>
    <name evidence="3" type="ORF">PODLI_1B022244</name>
</gene>
<protein>
    <submittedName>
        <fullName evidence="3">XP_034974734.1uncharacterized protein LOC118086845</fullName>
    </submittedName>
</protein>
<dbReference type="InterPro" id="IPR048465">
    <property type="entry name" value="Maestro-like_HEAT"/>
</dbReference>
<proteinExistence type="predicted"/>
<name>A0AA35L2I7_9SAUR</name>
<evidence type="ECO:0000256" key="1">
    <source>
        <dbReference type="SAM" id="MobiDB-lite"/>
    </source>
</evidence>
<dbReference type="AlphaFoldDB" id="A0AA35L2I7"/>
<dbReference type="Gene3D" id="1.25.10.10">
    <property type="entry name" value="Leucine-rich Repeat Variant"/>
    <property type="match status" value="1"/>
</dbReference>
<reference evidence="3" key="1">
    <citation type="submission" date="2022-12" db="EMBL/GenBank/DDBJ databases">
        <authorList>
            <person name="Alioto T."/>
            <person name="Alioto T."/>
            <person name="Gomez Garrido J."/>
        </authorList>
    </citation>
    <scope>NUCLEOTIDE SEQUENCE</scope>
</reference>
<keyword evidence="4" id="KW-1185">Reference proteome</keyword>
<dbReference type="PANTHER" id="PTHR23120:SF42">
    <property type="entry name" value="MAESTRO HEAT-LIKE REPEAT FAMILY MEMBER 3"/>
    <property type="match status" value="1"/>
</dbReference>
<feature type="domain" description="Maestro-like HEAT-repeats" evidence="2">
    <location>
        <begin position="72"/>
        <end position="271"/>
    </location>
</feature>
<sequence length="357" mass="40106">MASQRLLEGIDFDEDQISEISLKEGEDLPLSIPTTGSPDAADVPPEGFSKDQLKARLMDVVTTMKSGKKMVRRKALRDLSDLLQKIQEYPSVALPASSLGQLVAISCLCALDPDPECRQRAAEALCHLLPILRRKEETLARMSRNQTLIIRAQKVLNSTRSPVPALFINDCYSLARVFGAFLPAEQLLEAVCFLVSNLVPESSFSPLDISHLLQEFIKQFSGKAEVEVLMEAFYKFTQGPTVEGRNMAVFAFSILSHHCLEKVVEYLLQFPFGGCQRIWKEVLASADQEQLLHLMAEQLYQSPLKESATQVEHLTSLLHTIFRMEEYKAAVCWNFPQLLIALLGMVVNFHYDQEFLG</sequence>
<dbReference type="InterPro" id="IPR011989">
    <property type="entry name" value="ARM-like"/>
</dbReference>
<evidence type="ECO:0000313" key="3">
    <source>
        <dbReference type="EMBL" id="CAI5788131.1"/>
    </source>
</evidence>
<feature type="region of interest" description="Disordered" evidence="1">
    <location>
        <begin position="26"/>
        <end position="46"/>
    </location>
</feature>
<organism evidence="3 4">
    <name type="scientific">Podarcis lilfordi</name>
    <name type="common">Lilford's wall lizard</name>
    <dbReference type="NCBI Taxonomy" id="74358"/>
    <lineage>
        <taxon>Eukaryota</taxon>
        <taxon>Metazoa</taxon>
        <taxon>Chordata</taxon>
        <taxon>Craniata</taxon>
        <taxon>Vertebrata</taxon>
        <taxon>Euteleostomi</taxon>
        <taxon>Lepidosauria</taxon>
        <taxon>Squamata</taxon>
        <taxon>Bifurcata</taxon>
        <taxon>Unidentata</taxon>
        <taxon>Episquamata</taxon>
        <taxon>Laterata</taxon>
        <taxon>Lacertibaenia</taxon>
        <taxon>Lacertidae</taxon>
        <taxon>Podarcis</taxon>
    </lineage>
</organism>
<evidence type="ECO:0000313" key="4">
    <source>
        <dbReference type="Proteomes" id="UP001178461"/>
    </source>
</evidence>
<dbReference type="Pfam" id="PF21047">
    <property type="entry name" value="HEAT_Maestro"/>
    <property type="match status" value="1"/>
</dbReference>
<dbReference type="InterPro" id="IPR045206">
    <property type="entry name" value="Maestro_heat-like_prot"/>
</dbReference>
<dbReference type="SUPFAM" id="SSF48371">
    <property type="entry name" value="ARM repeat"/>
    <property type="match status" value="1"/>
</dbReference>
<accession>A0AA35L2I7</accession>
<dbReference type="GO" id="GO:0005737">
    <property type="term" value="C:cytoplasm"/>
    <property type="evidence" value="ECO:0007669"/>
    <property type="project" value="TreeGrafter"/>
</dbReference>
<dbReference type="PANTHER" id="PTHR23120">
    <property type="entry name" value="MAESTRO-RELATED HEAT DOMAIN-CONTAINING"/>
    <property type="match status" value="1"/>
</dbReference>